<dbReference type="Gene3D" id="3.80.10.10">
    <property type="entry name" value="Ribonuclease Inhibitor"/>
    <property type="match status" value="2"/>
</dbReference>
<dbReference type="InterPro" id="IPR050576">
    <property type="entry name" value="Cilia_flagella_integrity"/>
</dbReference>
<feature type="compositionally biased region" description="Basic and acidic residues" evidence="10">
    <location>
        <begin position="347"/>
        <end position="360"/>
    </location>
</feature>
<dbReference type="PANTHER" id="PTHR45973:SF9">
    <property type="entry name" value="LEUCINE-RICH REPEAT-CONTAINING PROTEIN 46"/>
    <property type="match status" value="1"/>
</dbReference>
<feature type="region of interest" description="Disordered" evidence="10">
    <location>
        <begin position="498"/>
        <end position="776"/>
    </location>
</feature>
<keyword evidence="4" id="KW-0433">Leucine-rich repeat</keyword>
<evidence type="ECO:0000313" key="12">
    <source>
        <dbReference type="Proteomes" id="UP000801492"/>
    </source>
</evidence>
<keyword evidence="6" id="KW-0969">Cilium</keyword>
<feature type="compositionally biased region" description="Basic and acidic residues" evidence="10">
    <location>
        <begin position="1088"/>
        <end position="1097"/>
    </location>
</feature>
<comment type="function">
    <text evidence="1">Cilium-specific protein required for cilia structures.</text>
</comment>
<comment type="subcellular location">
    <subcellularLocation>
        <location evidence="2">Cell projection</location>
        <location evidence="2">Cilium</location>
    </subcellularLocation>
</comment>
<name>A0A8K0D7E0_IGNLU</name>
<evidence type="ECO:0000256" key="3">
    <source>
        <dbReference type="ARBA" id="ARBA00006453"/>
    </source>
</evidence>
<evidence type="ECO:0000256" key="6">
    <source>
        <dbReference type="ARBA" id="ARBA00023069"/>
    </source>
</evidence>
<feature type="compositionally biased region" description="Basic and acidic residues" evidence="10">
    <location>
        <begin position="715"/>
        <end position="726"/>
    </location>
</feature>
<feature type="compositionally biased region" description="Basic and acidic residues" evidence="10">
    <location>
        <begin position="754"/>
        <end position="767"/>
    </location>
</feature>
<feature type="region of interest" description="Disordered" evidence="10">
    <location>
        <begin position="284"/>
        <end position="382"/>
    </location>
</feature>
<feature type="compositionally biased region" description="Acidic residues" evidence="10">
    <location>
        <begin position="1098"/>
        <end position="1107"/>
    </location>
</feature>
<feature type="coiled-coil region" evidence="9">
    <location>
        <begin position="904"/>
        <end position="966"/>
    </location>
</feature>
<evidence type="ECO:0000313" key="11">
    <source>
        <dbReference type="EMBL" id="KAF2900803.1"/>
    </source>
</evidence>
<comment type="caution">
    <text evidence="11">The sequence shown here is derived from an EMBL/GenBank/DDBJ whole genome shotgun (WGS) entry which is preliminary data.</text>
</comment>
<dbReference type="OrthoDB" id="1904536at2759"/>
<evidence type="ECO:0000256" key="7">
    <source>
        <dbReference type="ARBA" id="ARBA00023273"/>
    </source>
</evidence>
<accession>A0A8K0D7E0</accession>
<dbReference type="SMART" id="SM00365">
    <property type="entry name" value="LRR_SD22"/>
    <property type="match status" value="4"/>
</dbReference>
<dbReference type="Proteomes" id="UP000801492">
    <property type="component" value="Unassembled WGS sequence"/>
</dbReference>
<keyword evidence="9" id="KW-0175">Coiled coil</keyword>
<feature type="compositionally biased region" description="Basic and acidic residues" evidence="10">
    <location>
        <begin position="603"/>
        <end position="612"/>
    </location>
</feature>
<evidence type="ECO:0000256" key="1">
    <source>
        <dbReference type="ARBA" id="ARBA00003843"/>
    </source>
</evidence>
<evidence type="ECO:0000256" key="8">
    <source>
        <dbReference type="ARBA" id="ARBA00024433"/>
    </source>
</evidence>
<dbReference type="InterPro" id="IPR001611">
    <property type="entry name" value="Leu-rich_rpt"/>
</dbReference>
<organism evidence="11 12">
    <name type="scientific">Ignelater luminosus</name>
    <name type="common">Cucubano</name>
    <name type="synonym">Pyrophorus luminosus</name>
    <dbReference type="NCBI Taxonomy" id="2038154"/>
    <lineage>
        <taxon>Eukaryota</taxon>
        <taxon>Metazoa</taxon>
        <taxon>Ecdysozoa</taxon>
        <taxon>Arthropoda</taxon>
        <taxon>Hexapoda</taxon>
        <taxon>Insecta</taxon>
        <taxon>Pterygota</taxon>
        <taxon>Neoptera</taxon>
        <taxon>Endopterygota</taxon>
        <taxon>Coleoptera</taxon>
        <taxon>Polyphaga</taxon>
        <taxon>Elateriformia</taxon>
        <taxon>Elateroidea</taxon>
        <taxon>Elateridae</taxon>
        <taxon>Agrypninae</taxon>
        <taxon>Pyrophorini</taxon>
        <taxon>Ignelater</taxon>
    </lineage>
</organism>
<evidence type="ECO:0000256" key="4">
    <source>
        <dbReference type="ARBA" id="ARBA00022614"/>
    </source>
</evidence>
<feature type="compositionally biased region" description="Acidic residues" evidence="10">
    <location>
        <begin position="704"/>
        <end position="714"/>
    </location>
</feature>
<evidence type="ECO:0000256" key="5">
    <source>
        <dbReference type="ARBA" id="ARBA00022737"/>
    </source>
</evidence>
<keyword evidence="12" id="KW-1185">Reference proteome</keyword>
<dbReference type="Pfam" id="PF14580">
    <property type="entry name" value="LRR_9"/>
    <property type="match status" value="1"/>
</dbReference>
<dbReference type="EMBL" id="VTPC01001983">
    <property type="protein sequence ID" value="KAF2900803.1"/>
    <property type="molecule type" value="Genomic_DNA"/>
</dbReference>
<dbReference type="FunFam" id="3.80.10.10:FF:000166">
    <property type="entry name" value="Dynein assembly factor 1, axonemal"/>
    <property type="match status" value="1"/>
</dbReference>
<feature type="compositionally biased region" description="Basic and acidic residues" evidence="10">
    <location>
        <begin position="312"/>
        <end position="323"/>
    </location>
</feature>
<proteinExistence type="inferred from homology"/>
<evidence type="ECO:0000256" key="2">
    <source>
        <dbReference type="ARBA" id="ARBA00004138"/>
    </source>
</evidence>
<dbReference type="InterPro" id="IPR032675">
    <property type="entry name" value="LRR_dom_sf"/>
</dbReference>
<gene>
    <name evidence="11" type="ORF">ILUMI_05342</name>
</gene>
<dbReference type="PROSITE" id="PS51450">
    <property type="entry name" value="LRR"/>
    <property type="match status" value="4"/>
</dbReference>
<reference evidence="11" key="1">
    <citation type="submission" date="2019-08" db="EMBL/GenBank/DDBJ databases">
        <title>The genome of the North American firefly Photinus pyralis.</title>
        <authorList>
            <consortium name="Photinus pyralis genome working group"/>
            <person name="Fallon T.R."/>
            <person name="Sander Lower S.E."/>
            <person name="Weng J.-K."/>
        </authorList>
    </citation>
    <scope>NUCLEOTIDE SEQUENCE</scope>
    <source>
        <strain evidence="11">TRF0915ILg1</strain>
        <tissue evidence="11">Whole body</tissue>
    </source>
</reference>
<feature type="compositionally biased region" description="Acidic residues" evidence="10">
    <location>
        <begin position="361"/>
        <end position="372"/>
    </location>
</feature>
<feature type="compositionally biased region" description="Basic and acidic residues" evidence="10">
    <location>
        <begin position="566"/>
        <end position="595"/>
    </location>
</feature>
<comment type="similarity">
    <text evidence="3">Belongs to the DNAAF1 family.</text>
</comment>
<keyword evidence="5" id="KW-0677">Repeat</keyword>
<feature type="region of interest" description="Disordered" evidence="10">
    <location>
        <begin position="1087"/>
        <end position="1107"/>
    </location>
</feature>
<protein>
    <recommendedName>
        <fullName evidence="8">Dynein axonemal assembly factor 1 homolog</fullName>
    </recommendedName>
</protein>
<dbReference type="AlphaFoldDB" id="A0A8K0D7E0"/>
<keyword evidence="7" id="KW-0966">Cell projection</keyword>
<dbReference type="GO" id="GO:0005929">
    <property type="term" value="C:cilium"/>
    <property type="evidence" value="ECO:0007669"/>
    <property type="project" value="UniProtKB-SubCell"/>
</dbReference>
<evidence type="ECO:0000256" key="10">
    <source>
        <dbReference type="SAM" id="MobiDB-lite"/>
    </source>
</evidence>
<dbReference type="PANTHER" id="PTHR45973">
    <property type="entry name" value="PROTEIN PHOSPHATASE 1 REGULATORY SUBUNIT SDS22-RELATED"/>
    <property type="match status" value="1"/>
</dbReference>
<sequence>MSVIAENPPVAENTTIITTNGAKSRPPTELEKLWKGPRMTKEFILAHCKQHKLYQTPHLNDVLYLHYKGFSRIENLEEYTGLKCLWLENNGIDLISGLDYQTDLRSLYLHYNLIKKIENLDKCVNLNTLNLSHNQVRKIENLDGIPKLQSLNLGNNYIETLEEMEHLEKLIEVSVLDLSNNHIEDPLVVHIFSMMPNLRVLCLNGNPVIRKIPAYRKTVTLACKQLRYLDDRPIFPRDRACAEAWERGGITEEQAERQRWIDRDNQKIMDSVNGLIRLRDERRAQRQLQQQDSGMGASINDSESEQDSLTEDISRKTTVDESSRNQPTEEDTSDDERSISIPYDYAKACEESEQEMYRNPDDDENDESENDNFMDNRETTEDYSDYSENIFDFSPRVKVGKQRKMVQEMSDDISDIEIKNETQNVSPQENYDISPREQANSEYVKTLQKATENFTKLTEMNQSEDNLIEIKMETDQKHSEYAQALQRAAENFMRLTETDSKQCNYDSKEHDEPKEHKDGLTEPLIEELVNHDQDEEDDNSIFEQRKATKCLMDINEPETENIISVAEEKKQIIKEEEQPKEDHNENNKKESDNNDHNPSSESKQTEAEENDHNSTPNEVKSENNDESVLISTESQTGEESKQEASSTTGIVVSKKQKKTNLSVSIGLQTEPFESEEETPKTFSDPLDELVQIYSNKVQVSSSDSDSDSSSDDGEEKPFYKQLDKTITKCTKTKQIQEKPDEDASTNEPPVKIFKRSDESEEHSENGKSKFHNTITVGESEYTVNDVRELLSWQMKTSTENIVFPLAREKKSKTDQQDEMIDYEECDTYKIIDAKVQQKEESDNGEPPQHYKRYVEKPQQHQEPMITNILRMSRSIPIYRKGEAVDEDKDQGTEKENALIVTNNISELRVDMQRFSDELQAYTERYNRQYQELMQQFVDNYNACSERDKQEQQIENKEKHEEEIIETDTIESVASEIDEIKLQITPTDTLTISYDPQTESATFSLEVDESIINQQDEANGINTYEEQLKEITKITQEEFYNSKEELEDLGVMEETNRKLCEKLIQESTANGEEKQEETITKVSENLEYQDEKEKSTIEKDDDDDEIWNDDTPIIKRNITCTLEMQLAQQTE</sequence>
<dbReference type="SUPFAM" id="SSF52075">
    <property type="entry name" value="Outer arm dynein light chain 1"/>
    <property type="match status" value="1"/>
</dbReference>
<evidence type="ECO:0000256" key="9">
    <source>
        <dbReference type="SAM" id="Coils"/>
    </source>
</evidence>
<feature type="compositionally biased region" description="Basic and acidic residues" evidence="10">
    <location>
        <begin position="498"/>
        <end position="520"/>
    </location>
</feature>
<feature type="compositionally biased region" description="Polar residues" evidence="10">
    <location>
        <begin position="629"/>
        <end position="650"/>
    </location>
</feature>